<evidence type="ECO:0000313" key="1">
    <source>
        <dbReference type="EMBL" id="EGS19761.1"/>
    </source>
</evidence>
<protein>
    <submittedName>
        <fullName evidence="1">Uncharacterized protein</fullName>
    </submittedName>
</protein>
<dbReference type="GeneID" id="18258283"/>
<sequence length="335" mass="36519">MTAGASSFVPDFRLSRCQLQLSAQMPLILTTNAKQIIAMMSQSLRTFQALLPHINHGHRDGQHHSHGSSTIRSQFLAVVDAHFDSYRQREVVVWGAGEDVVARYRERQGPGRASKTSWHRLVGREIGLSPGVDDVNAIKVVPHGNGYGILVGRHNGQLALLSGDPDKFGEEIALFSPALDVPDLEINSLDVLDISESGKRLIAVATKSSVKVYGLPEDVVANTAPLENYNLKEDGAIPRSARVGCAKWMEQGASLALSLVGCKDALRYLDLTPDGWVCHSAAKNERVRKQFDAVFDGTVCPNSLEPVYMSGSGRGTRLLLSAWRDGTIRQVLTLE</sequence>
<dbReference type="OrthoDB" id="1259151at2759"/>
<dbReference type="RefSeq" id="XP_006694646.1">
    <property type="nucleotide sequence ID" value="XM_006694583.1"/>
</dbReference>
<keyword evidence="2" id="KW-1185">Reference proteome</keyword>
<dbReference type="STRING" id="759272.G0SAI9"/>
<accession>G0SAI9</accession>
<gene>
    <name evidence="1" type="ORF">CTHT_0042450</name>
</gene>
<dbReference type="eggNOG" id="ENOG502SUQR">
    <property type="taxonomic scope" value="Eukaryota"/>
</dbReference>
<reference evidence="1 2" key="1">
    <citation type="journal article" date="2011" name="Cell">
        <title>Insight into structure and assembly of the nuclear pore complex by utilizing the genome of a eukaryotic thermophile.</title>
        <authorList>
            <person name="Amlacher S."/>
            <person name="Sarges P."/>
            <person name="Flemming D."/>
            <person name="van Noort V."/>
            <person name="Kunze R."/>
            <person name="Devos D.P."/>
            <person name="Arumugam M."/>
            <person name="Bork P."/>
            <person name="Hurt E."/>
        </authorList>
    </citation>
    <scope>NUCLEOTIDE SEQUENCE [LARGE SCALE GENOMIC DNA]</scope>
    <source>
        <strain evidence="2">DSM 1495 / CBS 144.50 / IMI 039719</strain>
    </source>
</reference>
<dbReference type="EMBL" id="GL988043">
    <property type="protein sequence ID" value="EGS19761.1"/>
    <property type="molecule type" value="Genomic_DNA"/>
</dbReference>
<dbReference type="Proteomes" id="UP000008066">
    <property type="component" value="Unassembled WGS sequence"/>
</dbReference>
<dbReference type="HOGENOM" id="CLU_829004_0_0_1"/>
<proteinExistence type="predicted"/>
<organism evidence="2">
    <name type="scientific">Chaetomium thermophilum (strain DSM 1495 / CBS 144.50 / IMI 039719)</name>
    <name type="common">Thermochaetoides thermophila</name>
    <dbReference type="NCBI Taxonomy" id="759272"/>
    <lineage>
        <taxon>Eukaryota</taxon>
        <taxon>Fungi</taxon>
        <taxon>Dikarya</taxon>
        <taxon>Ascomycota</taxon>
        <taxon>Pezizomycotina</taxon>
        <taxon>Sordariomycetes</taxon>
        <taxon>Sordariomycetidae</taxon>
        <taxon>Sordariales</taxon>
        <taxon>Chaetomiaceae</taxon>
        <taxon>Thermochaetoides</taxon>
    </lineage>
</organism>
<dbReference type="KEGG" id="cthr:CTHT_0042450"/>
<evidence type="ECO:0000313" key="2">
    <source>
        <dbReference type="Proteomes" id="UP000008066"/>
    </source>
</evidence>
<dbReference type="AlphaFoldDB" id="G0SAI9"/>
<name>G0SAI9_CHATD</name>